<dbReference type="EMBL" id="CM044704">
    <property type="protein sequence ID" value="KAI5667182.1"/>
    <property type="molecule type" value="Genomic_DNA"/>
</dbReference>
<gene>
    <name evidence="1" type="ORF">M9H77_17035</name>
</gene>
<organism evidence="1 2">
    <name type="scientific">Catharanthus roseus</name>
    <name type="common">Madagascar periwinkle</name>
    <name type="synonym">Vinca rosea</name>
    <dbReference type="NCBI Taxonomy" id="4058"/>
    <lineage>
        <taxon>Eukaryota</taxon>
        <taxon>Viridiplantae</taxon>
        <taxon>Streptophyta</taxon>
        <taxon>Embryophyta</taxon>
        <taxon>Tracheophyta</taxon>
        <taxon>Spermatophyta</taxon>
        <taxon>Magnoliopsida</taxon>
        <taxon>eudicotyledons</taxon>
        <taxon>Gunneridae</taxon>
        <taxon>Pentapetalae</taxon>
        <taxon>asterids</taxon>
        <taxon>lamiids</taxon>
        <taxon>Gentianales</taxon>
        <taxon>Apocynaceae</taxon>
        <taxon>Rauvolfioideae</taxon>
        <taxon>Vinceae</taxon>
        <taxon>Catharanthinae</taxon>
        <taxon>Catharanthus</taxon>
    </lineage>
</organism>
<sequence>MEVKSKQEDRQSKLAKDMHNFHHGCGNGVNAYCGNNHRNGNFTPKRYNGVSNFYSYAKSFEHISYDDYGGYGRVNNTFDNYEHSPYNCYENECLCVQNFEDSSKDEEGKLAYKSIKTISFFPSNSYMSIEIYVKEIKLFSLVFMENRYQFYFLNSLGTLIEKKQFVEFNSISCAIPRVNECHFNIANYVSYMLGIEDKGRNTEKKLCNFLKDLHINDTSIVDPNIVGLKLKCALIDVLHDESIGKYVEQLEYVLPILGVFMRIINGFILFIQHVIFLSKQIASVSENGQLVKSGPMSMVGPAPIVASRFLDGIIFEGRTLPRPVGCNLPLPVGFGNEMAFVIFWRDFIV</sequence>
<proteinExistence type="predicted"/>
<protein>
    <submittedName>
        <fullName evidence="1">Uncharacterized protein</fullName>
    </submittedName>
</protein>
<dbReference type="Proteomes" id="UP001060085">
    <property type="component" value="Linkage Group LG04"/>
</dbReference>
<accession>A0ACC0B3G1</accession>
<reference evidence="2" key="1">
    <citation type="journal article" date="2023" name="Nat. Plants">
        <title>Single-cell RNA sequencing provides a high-resolution roadmap for understanding the multicellular compartmentation of specialized metabolism.</title>
        <authorList>
            <person name="Sun S."/>
            <person name="Shen X."/>
            <person name="Li Y."/>
            <person name="Li Y."/>
            <person name="Wang S."/>
            <person name="Li R."/>
            <person name="Zhang H."/>
            <person name="Shen G."/>
            <person name="Guo B."/>
            <person name="Wei J."/>
            <person name="Xu J."/>
            <person name="St-Pierre B."/>
            <person name="Chen S."/>
            <person name="Sun C."/>
        </authorList>
    </citation>
    <scope>NUCLEOTIDE SEQUENCE [LARGE SCALE GENOMIC DNA]</scope>
</reference>
<name>A0ACC0B3G1_CATRO</name>
<evidence type="ECO:0000313" key="1">
    <source>
        <dbReference type="EMBL" id="KAI5667182.1"/>
    </source>
</evidence>
<comment type="caution">
    <text evidence="1">The sequence shown here is derived from an EMBL/GenBank/DDBJ whole genome shotgun (WGS) entry which is preliminary data.</text>
</comment>
<keyword evidence="2" id="KW-1185">Reference proteome</keyword>
<evidence type="ECO:0000313" key="2">
    <source>
        <dbReference type="Proteomes" id="UP001060085"/>
    </source>
</evidence>